<organism evidence="4 5">
    <name type="scientific">Williamsia marianensis</name>
    <dbReference type="NCBI Taxonomy" id="85044"/>
    <lineage>
        <taxon>Bacteria</taxon>
        <taxon>Bacillati</taxon>
        <taxon>Actinomycetota</taxon>
        <taxon>Actinomycetes</taxon>
        <taxon>Mycobacteriales</taxon>
        <taxon>Nocardiaceae</taxon>
        <taxon>Williamsia</taxon>
    </lineage>
</organism>
<sequence>MLRPRTDQYGTTTGADVIEATEIGNPLHVTTPPNDPSATTAATTDDGPDPDAITSLTDVVRPDGPRPVAHALASVEELSAVDAPAGRLADLVNGAIPTAVLDVLRGRWLGHPLHPVLVTVPIGAWMAVPVLDLTGQRIAAQRLVAFGIAAALPASITGLAEYTTLDTAQRRVAVVHMAANTVSLGCLARSWWHRHNGFALRGGAWSLAGLAISGVAGALGGHLSYSQSAGVLRER</sequence>
<dbReference type="AlphaFoldDB" id="A0A495K7H2"/>
<evidence type="ECO:0000256" key="2">
    <source>
        <dbReference type="SAM" id="Phobius"/>
    </source>
</evidence>
<name>A0A495K7H2_WILMA</name>
<evidence type="ECO:0000313" key="5">
    <source>
        <dbReference type="Proteomes" id="UP000274762"/>
    </source>
</evidence>
<feature type="transmembrane region" description="Helical" evidence="2">
    <location>
        <begin position="143"/>
        <end position="160"/>
    </location>
</feature>
<evidence type="ECO:0000256" key="1">
    <source>
        <dbReference type="SAM" id="MobiDB-lite"/>
    </source>
</evidence>
<dbReference type="Pfam" id="PF09990">
    <property type="entry name" value="DUF2231"/>
    <property type="match status" value="1"/>
</dbReference>
<gene>
    <name evidence="4" type="ORF">DFJ75_4114</name>
</gene>
<reference evidence="4 5" key="1">
    <citation type="submission" date="2018-10" db="EMBL/GenBank/DDBJ databases">
        <title>Sequencing the genomes of 1000 actinobacteria strains.</title>
        <authorList>
            <person name="Klenk H.-P."/>
        </authorList>
    </citation>
    <scope>NUCLEOTIDE SEQUENCE [LARGE SCALE GENOMIC DNA]</scope>
    <source>
        <strain evidence="4 5">DSM 44343</strain>
    </source>
</reference>
<feature type="region of interest" description="Disordered" evidence="1">
    <location>
        <begin position="25"/>
        <end position="50"/>
    </location>
</feature>
<feature type="transmembrane region" description="Helical" evidence="2">
    <location>
        <begin position="204"/>
        <end position="225"/>
    </location>
</feature>
<evidence type="ECO:0000259" key="3">
    <source>
        <dbReference type="Pfam" id="PF09990"/>
    </source>
</evidence>
<dbReference type="InterPro" id="IPR019251">
    <property type="entry name" value="DUF2231_TM"/>
</dbReference>
<keyword evidence="2" id="KW-0812">Transmembrane</keyword>
<protein>
    <submittedName>
        <fullName evidence="4">Putative membrane protein</fullName>
    </submittedName>
</protein>
<proteinExistence type="predicted"/>
<keyword evidence="2" id="KW-0472">Membrane</keyword>
<feature type="domain" description="DUF2231" evidence="3">
    <location>
        <begin position="110"/>
        <end position="231"/>
    </location>
</feature>
<accession>A0A495K7H2</accession>
<feature type="compositionally biased region" description="Low complexity" evidence="1">
    <location>
        <begin position="30"/>
        <end position="50"/>
    </location>
</feature>
<feature type="transmembrane region" description="Helical" evidence="2">
    <location>
        <begin position="172"/>
        <end position="192"/>
    </location>
</feature>
<comment type="caution">
    <text evidence="4">The sequence shown here is derived from an EMBL/GenBank/DDBJ whole genome shotgun (WGS) entry which is preliminary data.</text>
</comment>
<dbReference type="EMBL" id="RBKV01000001">
    <property type="protein sequence ID" value="RKR97246.1"/>
    <property type="molecule type" value="Genomic_DNA"/>
</dbReference>
<keyword evidence="2" id="KW-1133">Transmembrane helix</keyword>
<feature type="transmembrane region" description="Helical" evidence="2">
    <location>
        <begin position="113"/>
        <end position="131"/>
    </location>
</feature>
<dbReference type="Proteomes" id="UP000274762">
    <property type="component" value="Unassembled WGS sequence"/>
</dbReference>
<evidence type="ECO:0000313" key="4">
    <source>
        <dbReference type="EMBL" id="RKR97246.1"/>
    </source>
</evidence>